<protein>
    <submittedName>
        <fullName evidence="1">Uncharacterized protein</fullName>
    </submittedName>
</protein>
<organism evidence="1 2">
    <name type="scientific">Bauhinia variegata</name>
    <name type="common">Purple orchid tree</name>
    <name type="synonym">Phanera variegata</name>
    <dbReference type="NCBI Taxonomy" id="167791"/>
    <lineage>
        <taxon>Eukaryota</taxon>
        <taxon>Viridiplantae</taxon>
        <taxon>Streptophyta</taxon>
        <taxon>Embryophyta</taxon>
        <taxon>Tracheophyta</taxon>
        <taxon>Spermatophyta</taxon>
        <taxon>Magnoliopsida</taxon>
        <taxon>eudicotyledons</taxon>
        <taxon>Gunneridae</taxon>
        <taxon>Pentapetalae</taxon>
        <taxon>rosids</taxon>
        <taxon>fabids</taxon>
        <taxon>Fabales</taxon>
        <taxon>Fabaceae</taxon>
        <taxon>Cercidoideae</taxon>
        <taxon>Cercideae</taxon>
        <taxon>Bauhiniinae</taxon>
        <taxon>Bauhinia</taxon>
    </lineage>
</organism>
<evidence type="ECO:0000313" key="2">
    <source>
        <dbReference type="Proteomes" id="UP000828941"/>
    </source>
</evidence>
<dbReference type="EMBL" id="CM039430">
    <property type="protein sequence ID" value="KAI4345023.1"/>
    <property type="molecule type" value="Genomic_DNA"/>
</dbReference>
<proteinExistence type="predicted"/>
<gene>
    <name evidence="1" type="ORF">L6164_012193</name>
</gene>
<dbReference type="Proteomes" id="UP000828941">
    <property type="component" value="Chromosome 5"/>
</dbReference>
<name>A0ACB9P8Q5_BAUVA</name>
<comment type="caution">
    <text evidence="1">The sequence shown here is derived from an EMBL/GenBank/DDBJ whole genome shotgun (WGS) entry which is preliminary data.</text>
</comment>
<evidence type="ECO:0000313" key="1">
    <source>
        <dbReference type="EMBL" id="KAI4345023.1"/>
    </source>
</evidence>
<keyword evidence="2" id="KW-1185">Reference proteome</keyword>
<reference evidence="1 2" key="1">
    <citation type="journal article" date="2022" name="DNA Res.">
        <title>Chromosomal-level genome assembly of the orchid tree Bauhinia variegata (Leguminosae; Cercidoideae) supports the allotetraploid origin hypothesis of Bauhinia.</title>
        <authorList>
            <person name="Zhong Y."/>
            <person name="Chen Y."/>
            <person name="Zheng D."/>
            <person name="Pang J."/>
            <person name="Liu Y."/>
            <person name="Luo S."/>
            <person name="Meng S."/>
            <person name="Qian L."/>
            <person name="Wei D."/>
            <person name="Dai S."/>
            <person name="Zhou R."/>
        </authorList>
    </citation>
    <scope>NUCLEOTIDE SEQUENCE [LARGE SCALE GENOMIC DNA]</scope>
    <source>
        <strain evidence="1">BV-YZ2020</strain>
    </source>
</reference>
<sequence length="92" mass="10352">MNLIQSTEQCNSVLIELGELALLLSRAKKPNGKYPSQAEMYIVTRRGNNGKQLDKKQVTKFTVGKFNSIIWKWFGSKFGGSTDATYEDSDDD</sequence>
<accession>A0ACB9P8Q5</accession>